<accession>A0AAT9GAR3</accession>
<dbReference type="EMBL" id="AP029170">
    <property type="protein sequence ID" value="BFD46859.1"/>
    <property type="molecule type" value="Genomic_DNA"/>
</dbReference>
<organism evidence="1">
    <name type="scientific">Candidatus Tisiphia endosymbiont of Sergentomyia squamirostris</name>
    <dbReference type="NCBI Taxonomy" id="3113639"/>
    <lineage>
        <taxon>Bacteria</taxon>
        <taxon>Pseudomonadati</taxon>
        <taxon>Pseudomonadota</taxon>
        <taxon>Alphaproteobacteria</taxon>
        <taxon>Rickettsiales</taxon>
        <taxon>Rickettsiaceae</taxon>
        <taxon>Rickettsieae</taxon>
        <taxon>Candidatus Tisiphia</taxon>
    </lineage>
</organism>
<evidence type="ECO:0000313" key="1">
    <source>
        <dbReference type="EMBL" id="BFD46859.1"/>
    </source>
</evidence>
<dbReference type="AlphaFoldDB" id="A0AAT9GAR3"/>
<name>A0AAT9GAR3_9RICK</name>
<gene>
    <name evidence="1" type="ORF">DMENIID0002_15050</name>
</gene>
<proteinExistence type="predicted"/>
<protein>
    <submittedName>
        <fullName evidence="1">Uncharacterized protein</fullName>
    </submittedName>
</protein>
<sequence>MSFLSLDLFRSSTSAGDLDNDAALESVTELEYAAARGEASPSNPSAQASFERGLFYSIFRFIPTYFDYPR</sequence>
<reference evidence="1" key="1">
    <citation type="submission" date="2024-01" db="EMBL/GenBank/DDBJ databases">
        <title>Sequencing the genomes of a sandfly, Sergentomyia squamirostris, and its two endosymbionts.</title>
        <authorList>
            <person name="Itokawa K."/>
            <person name="Sanjoba C."/>
        </authorList>
    </citation>
    <scope>NUCLEOTIDE SEQUENCE</scope>
    <source>
        <strain evidence="1">RiSSQ</strain>
    </source>
</reference>